<dbReference type="PROSITE" id="PS01124">
    <property type="entry name" value="HTH_ARAC_FAMILY_2"/>
    <property type="match status" value="1"/>
</dbReference>
<proteinExistence type="predicted"/>
<reference evidence="5 6" key="1">
    <citation type="submission" date="2020-03" db="EMBL/GenBank/DDBJ databases">
        <title>Tamlana sp. nov, isolated from XXX.</title>
        <authorList>
            <person name="Cao W.R."/>
        </authorList>
    </citation>
    <scope>NUCLEOTIDE SEQUENCE [LARGE SCALE GENOMIC DNA]</scope>
    <source>
        <strain evidence="5 6">HST1-43</strain>
    </source>
</reference>
<keyword evidence="1" id="KW-0805">Transcription regulation</keyword>
<keyword evidence="2" id="KW-0238">DNA-binding</keyword>
<organism evidence="5 6">
    <name type="scientific">Tamlana crocina</name>
    <dbReference type="NCBI Taxonomy" id="393006"/>
    <lineage>
        <taxon>Bacteria</taxon>
        <taxon>Pseudomonadati</taxon>
        <taxon>Bacteroidota</taxon>
        <taxon>Flavobacteriia</taxon>
        <taxon>Flavobacteriales</taxon>
        <taxon>Flavobacteriaceae</taxon>
        <taxon>Tamlana</taxon>
    </lineage>
</organism>
<evidence type="ECO:0000256" key="1">
    <source>
        <dbReference type="ARBA" id="ARBA00023015"/>
    </source>
</evidence>
<dbReference type="Pfam" id="PF12833">
    <property type="entry name" value="HTH_18"/>
    <property type="match status" value="1"/>
</dbReference>
<accession>A0ABX1DHZ1</accession>
<dbReference type="RefSeq" id="WP_167919500.1">
    <property type="nucleotide sequence ID" value="NZ_JAAVJS010000026.1"/>
</dbReference>
<name>A0ABX1DHZ1_9FLAO</name>
<dbReference type="PANTHER" id="PTHR47893">
    <property type="entry name" value="REGULATORY PROTEIN PCHR"/>
    <property type="match status" value="1"/>
</dbReference>
<keyword evidence="3" id="KW-0804">Transcription</keyword>
<sequence>MKTIYLNADTIDKTFEQLKTNIGGTILKESNEYILEIRNKFGQGTIQGVVLSGGISYIEFDLKFYDDIIISINTPRKNPIYFAYCSQGSLAHSTGIDGKRTELQSFQTGIISSKPKEENVLYFKKNERLNITLITVQATRSSNKSISTSLKSKLYNTFIKDEKLENFVYVGSQNLKIAEKIQQIHAIRQKGLVRTLLIQGLVNVILALEIQQHADDEKNRNRHLGILTTSEMKIIKQVSEYIEENFDRPLSISFLCSEFGITALKLQEGFKLMHGRTVSTHIKWVRVQKAEEYLKHTDMNISEIVYSIGFSSRSYFSKIFKESFNCSPREYKEAQKVLPISA</sequence>
<dbReference type="InterPro" id="IPR009057">
    <property type="entry name" value="Homeodomain-like_sf"/>
</dbReference>
<evidence type="ECO:0000313" key="6">
    <source>
        <dbReference type="Proteomes" id="UP000760545"/>
    </source>
</evidence>
<dbReference type="PRINTS" id="PR00032">
    <property type="entry name" value="HTHARAC"/>
</dbReference>
<evidence type="ECO:0000256" key="3">
    <source>
        <dbReference type="ARBA" id="ARBA00023163"/>
    </source>
</evidence>
<comment type="caution">
    <text evidence="5">The sequence shown here is derived from an EMBL/GenBank/DDBJ whole genome shotgun (WGS) entry which is preliminary data.</text>
</comment>
<dbReference type="InterPro" id="IPR020449">
    <property type="entry name" value="Tscrpt_reg_AraC-type_HTH"/>
</dbReference>
<dbReference type="InterPro" id="IPR018060">
    <property type="entry name" value="HTH_AraC"/>
</dbReference>
<dbReference type="SMART" id="SM00342">
    <property type="entry name" value="HTH_ARAC"/>
    <property type="match status" value="1"/>
</dbReference>
<evidence type="ECO:0000256" key="2">
    <source>
        <dbReference type="ARBA" id="ARBA00023125"/>
    </source>
</evidence>
<evidence type="ECO:0000313" key="5">
    <source>
        <dbReference type="EMBL" id="NJX16694.1"/>
    </source>
</evidence>
<keyword evidence="6" id="KW-1185">Reference proteome</keyword>
<protein>
    <submittedName>
        <fullName evidence="5">Helix-turn-helix transcriptional regulator</fullName>
    </submittedName>
</protein>
<dbReference type="Gene3D" id="1.10.10.60">
    <property type="entry name" value="Homeodomain-like"/>
    <property type="match status" value="1"/>
</dbReference>
<dbReference type="SUPFAM" id="SSF46689">
    <property type="entry name" value="Homeodomain-like"/>
    <property type="match status" value="1"/>
</dbReference>
<gene>
    <name evidence="5" type="ORF">HC176_14475</name>
</gene>
<dbReference type="PANTHER" id="PTHR47893:SF1">
    <property type="entry name" value="REGULATORY PROTEIN PCHR"/>
    <property type="match status" value="1"/>
</dbReference>
<dbReference type="InterPro" id="IPR053142">
    <property type="entry name" value="PchR_regulatory_protein"/>
</dbReference>
<evidence type="ECO:0000259" key="4">
    <source>
        <dbReference type="PROSITE" id="PS01124"/>
    </source>
</evidence>
<feature type="domain" description="HTH araC/xylS-type" evidence="4">
    <location>
        <begin position="236"/>
        <end position="334"/>
    </location>
</feature>
<dbReference type="EMBL" id="JAAVJS010000026">
    <property type="protein sequence ID" value="NJX16694.1"/>
    <property type="molecule type" value="Genomic_DNA"/>
</dbReference>
<dbReference type="Proteomes" id="UP000760545">
    <property type="component" value="Unassembled WGS sequence"/>
</dbReference>